<evidence type="ECO:0000313" key="10">
    <source>
        <dbReference type="EnsemblPlants" id="QL08p006054:mrna"/>
    </source>
</evidence>
<name>A0A7N2M9B2_QUELO</name>
<keyword evidence="3" id="KW-0808">Transferase</keyword>
<feature type="domain" description="Protein kinase" evidence="9">
    <location>
        <begin position="1"/>
        <end position="102"/>
    </location>
</feature>
<evidence type="ECO:0000256" key="4">
    <source>
        <dbReference type="ARBA" id="ARBA00022741"/>
    </source>
</evidence>
<keyword evidence="11" id="KW-1185">Reference proteome</keyword>
<dbReference type="OMA" id="DCLPARH"/>
<dbReference type="GO" id="GO:0005524">
    <property type="term" value="F:ATP binding"/>
    <property type="evidence" value="ECO:0007669"/>
    <property type="project" value="UniProtKB-KW"/>
</dbReference>
<comment type="catalytic activity">
    <reaction evidence="7">
        <text>L-threonyl-[protein] + ATP = O-phospho-L-threonyl-[protein] + ADP + H(+)</text>
        <dbReference type="Rhea" id="RHEA:46608"/>
        <dbReference type="Rhea" id="RHEA-COMP:11060"/>
        <dbReference type="Rhea" id="RHEA-COMP:11605"/>
        <dbReference type="ChEBI" id="CHEBI:15378"/>
        <dbReference type="ChEBI" id="CHEBI:30013"/>
        <dbReference type="ChEBI" id="CHEBI:30616"/>
        <dbReference type="ChEBI" id="CHEBI:61977"/>
        <dbReference type="ChEBI" id="CHEBI:456216"/>
        <dbReference type="EC" id="2.7.11.1"/>
    </reaction>
</comment>
<accession>A0A7N2M9B2</accession>
<dbReference type="EMBL" id="LRBV02000008">
    <property type="status" value="NOT_ANNOTATED_CDS"/>
    <property type="molecule type" value="Genomic_DNA"/>
</dbReference>
<evidence type="ECO:0000256" key="3">
    <source>
        <dbReference type="ARBA" id="ARBA00022679"/>
    </source>
</evidence>
<evidence type="ECO:0000259" key="9">
    <source>
        <dbReference type="PROSITE" id="PS50011"/>
    </source>
</evidence>
<dbReference type="AlphaFoldDB" id="A0A7N2M9B2"/>
<dbReference type="PANTHER" id="PTHR48005">
    <property type="entry name" value="LEUCINE RICH REPEAT KINASE 2"/>
    <property type="match status" value="1"/>
</dbReference>
<dbReference type="InterPro" id="IPR000719">
    <property type="entry name" value="Prot_kinase_dom"/>
</dbReference>
<dbReference type="SUPFAM" id="SSF56112">
    <property type="entry name" value="Protein kinase-like (PK-like)"/>
    <property type="match status" value="1"/>
</dbReference>
<dbReference type="EC" id="2.7.11.1" evidence="1"/>
<keyword evidence="4" id="KW-0547">Nucleotide-binding</keyword>
<dbReference type="InParanoid" id="A0A7N2M9B2"/>
<proteinExistence type="predicted"/>
<evidence type="ECO:0000256" key="5">
    <source>
        <dbReference type="ARBA" id="ARBA00022777"/>
    </source>
</evidence>
<evidence type="ECO:0000313" key="11">
    <source>
        <dbReference type="Proteomes" id="UP000594261"/>
    </source>
</evidence>
<reference evidence="10 11" key="1">
    <citation type="journal article" date="2016" name="G3 (Bethesda)">
        <title>First Draft Assembly and Annotation of the Genome of a California Endemic Oak Quercus lobata Nee (Fagaceae).</title>
        <authorList>
            <person name="Sork V.L."/>
            <person name="Fitz-Gibbon S.T."/>
            <person name="Puiu D."/>
            <person name="Crepeau M."/>
            <person name="Gugger P.F."/>
            <person name="Sherman R."/>
            <person name="Stevens K."/>
            <person name="Langley C.H."/>
            <person name="Pellegrini M."/>
            <person name="Salzberg S.L."/>
        </authorList>
    </citation>
    <scope>NUCLEOTIDE SEQUENCE [LARGE SCALE GENOMIC DNA]</scope>
    <source>
        <strain evidence="10 11">cv. SW786</strain>
    </source>
</reference>
<dbReference type="GO" id="GO:0004674">
    <property type="term" value="F:protein serine/threonine kinase activity"/>
    <property type="evidence" value="ECO:0007669"/>
    <property type="project" value="UniProtKB-KW"/>
</dbReference>
<evidence type="ECO:0000256" key="6">
    <source>
        <dbReference type="ARBA" id="ARBA00022840"/>
    </source>
</evidence>
<dbReference type="EnsemblPlants" id="QL08p006054:mrna">
    <property type="protein sequence ID" value="QL08p006054:mrna"/>
    <property type="gene ID" value="QL08p006054"/>
</dbReference>
<dbReference type="PROSITE" id="PS50011">
    <property type="entry name" value="PROTEIN_KINASE_DOM"/>
    <property type="match status" value="1"/>
</dbReference>
<protein>
    <recommendedName>
        <fullName evidence="1">non-specific serine/threonine protein kinase</fullName>
        <ecNumber evidence="1">2.7.11.1</ecNumber>
    </recommendedName>
</protein>
<sequence length="102" mass="11333">MTFQFLEGGSLEKILNNDELALKFDWDKRVNVVKGVANALSYMHHDCSSPIIHRDKSSKNVLLDSEYESHVSDFGTARIMSSDTSYSTSFAGTFGYFAPVAS</sequence>
<dbReference type="Gene3D" id="1.10.510.10">
    <property type="entry name" value="Transferase(Phosphotransferase) domain 1"/>
    <property type="match status" value="1"/>
</dbReference>
<evidence type="ECO:0000256" key="7">
    <source>
        <dbReference type="ARBA" id="ARBA00047899"/>
    </source>
</evidence>
<dbReference type="PANTHER" id="PTHR48005:SF70">
    <property type="entry name" value="MDIS1-INTERACTING RECEPTOR LIKE KINASE 2-LIKE"/>
    <property type="match status" value="1"/>
</dbReference>
<comment type="catalytic activity">
    <reaction evidence="8">
        <text>L-seryl-[protein] + ATP = O-phospho-L-seryl-[protein] + ADP + H(+)</text>
        <dbReference type="Rhea" id="RHEA:17989"/>
        <dbReference type="Rhea" id="RHEA-COMP:9863"/>
        <dbReference type="Rhea" id="RHEA-COMP:11604"/>
        <dbReference type="ChEBI" id="CHEBI:15378"/>
        <dbReference type="ChEBI" id="CHEBI:29999"/>
        <dbReference type="ChEBI" id="CHEBI:30616"/>
        <dbReference type="ChEBI" id="CHEBI:83421"/>
        <dbReference type="ChEBI" id="CHEBI:456216"/>
        <dbReference type="EC" id="2.7.11.1"/>
    </reaction>
</comment>
<keyword evidence="6" id="KW-0067">ATP-binding</keyword>
<evidence type="ECO:0000256" key="1">
    <source>
        <dbReference type="ARBA" id="ARBA00012513"/>
    </source>
</evidence>
<keyword evidence="2" id="KW-0723">Serine/threonine-protein kinase</keyword>
<evidence type="ECO:0000256" key="2">
    <source>
        <dbReference type="ARBA" id="ARBA00022527"/>
    </source>
</evidence>
<dbReference type="Pfam" id="PF00069">
    <property type="entry name" value="Pkinase"/>
    <property type="match status" value="1"/>
</dbReference>
<dbReference type="Proteomes" id="UP000594261">
    <property type="component" value="Chromosome 8"/>
</dbReference>
<organism evidence="10 11">
    <name type="scientific">Quercus lobata</name>
    <name type="common">Valley oak</name>
    <dbReference type="NCBI Taxonomy" id="97700"/>
    <lineage>
        <taxon>Eukaryota</taxon>
        <taxon>Viridiplantae</taxon>
        <taxon>Streptophyta</taxon>
        <taxon>Embryophyta</taxon>
        <taxon>Tracheophyta</taxon>
        <taxon>Spermatophyta</taxon>
        <taxon>Magnoliopsida</taxon>
        <taxon>eudicotyledons</taxon>
        <taxon>Gunneridae</taxon>
        <taxon>Pentapetalae</taxon>
        <taxon>rosids</taxon>
        <taxon>fabids</taxon>
        <taxon>Fagales</taxon>
        <taxon>Fagaceae</taxon>
        <taxon>Quercus</taxon>
    </lineage>
</organism>
<dbReference type="FunFam" id="1.10.510.10:FF:001023">
    <property type="entry name" value="Os07g0541700 protein"/>
    <property type="match status" value="1"/>
</dbReference>
<dbReference type="InterPro" id="IPR051420">
    <property type="entry name" value="Ser_Thr_Kinases_DiverseReg"/>
</dbReference>
<keyword evidence="5" id="KW-0418">Kinase</keyword>
<dbReference type="InterPro" id="IPR011009">
    <property type="entry name" value="Kinase-like_dom_sf"/>
</dbReference>
<evidence type="ECO:0000256" key="8">
    <source>
        <dbReference type="ARBA" id="ARBA00048679"/>
    </source>
</evidence>
<dbReference type="Gramene" id="QL08p006054:mrna">
    <property type="protein sequence ID" value="QL08p006054:mrna"/>
    <property type="gene ID" value="QL08p006054"/>
</dbReference>
<reference evidence="10" key="2">
    <citation type="submission" date="2021-01" db="UniProtKB">
        <authorList>
            <consortium name="EnsemblPlants"/>
        </authorList>
    </citation>
    <scope>IDENTIFICATION</scope>
</reference>